<dbReference type="InterPro" id="IPR027476">
    <property type="entry name" value="DppA_N"/>
</dbReference>
<evidence type="ECO:0008006" key="5">
    <source>
        <dbReference type="Google" id="ProtNLM"/>
    </source>
</evidence>
<dbReference type="InterPro" id="IPR007035">
    <property type="entry name" value="Peptidase_M55"/>
</dbReference>
<organism evidence="3 4">
    <name type="scientific">Candidatus Wallbacteria bacterium GWC2_49_35</name>
    <dbReference type="NCBI Taxonomy" id="1817813"/>
    <lineage>
        <taxon>Bacteria</taxon>
        <taxon>Candidatus Walliibacteriota</taxon>
    </lineage>
</organism>
<feature type="binding site" evidence="2">
    <location>
        <position position="9"/>
    </location>
    <ligand>
        <name>Zn(2+)</name>
        <dbReference type="ChEBI" id="CHEBI:29105"/>
        <label>2</label>
    </ligand>
</feature>
<gene>
    <name evidence="3" type="ORF">A2008_04090</name>
</gene>
<keyword evidence="2" id="KW-0479">Metal-binding</keyword>
<keyword evidence="2" id="KW-0862">Zinc</keyword>
<accession>A0A1F7WIW9</accession>
<evidence type="ECO:0000313" key="3">
    <source>
        <dbReference type="EMBL" id="OGM02763.1"/>
    </source>
</evidence>
<feature type="binding site" evidence="2">
    <location>
        <position position="64"/>
    </location>
    <ligand>
        <name>Zn(2+)</name>
        <dbReference type="ChEBI" id="CHEBI:29105"/>
        <label>2</label>
    </ligand>
</feature>
<evidence type="ECO:0000256" key="2">
    <source>
        <dbReference type="PIRSR" id="PIRSR015853-2"/>
    </source>
</evidence>
<dbReference type="Gene3D" id="3.40.50.10780">
    <property type="entry name" value="Dipeptide transport protein"/>
    <property type="match status" value="1"/>
</dbReference>
<dbReference type="PIRSF" id="PIRSF015853">
    <property type="entry name" value="Pep_DppA"/>
    <property type="match status" value="1"/>
</dbReference>
<dbReference type="STRING" id="1817813.A2008_04090"/>
<feature type="binding site" evidence="2">
    <location>
        <position position="139"/>
    </location>
    <ligand>
        <name>Zn(2+)</name>
        <dbReference type="ChEBI" id="CHEBI:29105"/>
        <label>2</label>
    </ligand>
</feature>
<dbReference type="Pfam" id="PF04951">
    <property type="entry name" value="Peptidase_M55"/>
    <property type="match status" value="1"/>
</dbReference>
<evidence type="ECO:0000256" key="1">
    <source>
        <dbReference type="PIRSR" id="PIRSR015853-1"/>
    </source>
</evidence>
<feature type="binding site" evidence="2">
    <location>
        <position position="108"/>
    </location>
    <ligand>
        <name>Zn(2+)</name>
        <dbReference type="ChEBI" id="CHEBI:29105"/>
        <label>2</label>
    </ligand>
</feature>
<dbReference type="SUPFAM" id="SSF63992">
    <property type="entry name" value="Dipeptide transport protein"/>
    <property type="match status" value="1"/>
</dbReference>
<feature type="binding site" evidence="2">
    <location>
        <position position="11"/>
    </location>
    <ligand>
        <name>Zn(2+)</name>
        <dbReference type="ChEBI" id="CHEBI:29105"/>
        <label>1</label>
    </ligand>
</feature>
<dbReference type="Gene3D" id="3.30.1360.130">
    <property type="entry name" value="Dipeptide transport protein"/>
    <property type="match status" value="1"/>
</dbReference>
<dbReference type="InterPro" id="IPR036177">
    <property type="entry name" value="Peptidase_M55_sf"/>
</dbReference>
<reference evidence="3 4" key="1">
    <citation type="journal article" date="2016" name="Nat. Commun.">
        <title>Thousands of microbial genomes shed light on interconnected biogeochemical processes in an aquifer system.</title>
        <authorList>
            <person name="Anantharaman K."/>
            <person name="Brown C.T."/>
            <person name="Hug L.A."/>
            <person name="Sharon I."/>
            <person name="Castelle C.J."/>
            <person name="Probst A.J."/>
            <person name="Thomas B.C."/>
            <person name="Singh A."/>
            <person name="Wilkins M.J."/>
            <person name="Karaoz U."/>
            <person name="Brodie E.L."/>
            <person name="Williams K.H."/>
            <person name="Hubbard S.S."/>
            <person name="Banfield J.F."/>
        </authorList>
    </citation>
    <scope>NUCLEOTIDE SEQUENCE [LARGE SCALE GENOMIC DNA]</scope>
</reference>
<comment type="caution">
    <text evidence="3">The sequence shown here is derived from an EMBL/GenBank/DDBJ whole genome shotgun (WGS) entry which is preliminary data.</text>
</comment>
<feature type="active site" description="Nucleophile" evidence="1">
    <location>
        <position position="120"/>
    </location>
</feature>
<proteinExistence type="predicted"/>
<dbReference type="GO" id="GO:0046872">
    <property type="term" value="F:metal ion binding"/>
    <property type="evidence" value="ECO:0007669"/>
    <property type="project" value="UniProtKB-KW"/>
</dbReference>
<protein>
    <recommendedName>
        <fullName evidence="5">Peptidase M55</fullName>
    </recommendedName>
</protein>
<dbReference type="Proteomes" id="UP000178735">
    <property type="component" value="Unassembled WGS sequence"/>
</dbReference>
<evidence type="ECO:0000313" key="4">
    <source>
        <dbReference type="Proteomes" id="UP000178735"/>
    </source>
</evidence>
<feature type="binding site" evidence="2">
    <location>
        <position position="9"/>
    </location>
    <ligand>
        <name>Zn(2+)</name>
        <dbReference type="ChEBI" id="CHEBI:29105"/>
        <label>1</label>
    </ligand>
</feature>
<dbReference type="AlphaFoldDB" id="A0A1F7WIW9"/>
<dbReference type="EMBL" id="MGFH01000201">
    <property type="protein sequence ID" value="OGM02763.1"/>
    <property type="molecule type" value="Genomic_DNA"/>
</dbReference>
<sequence>MKKYYICCDMEGIAGVSSFKEMEIQPAAVSKMMTAEVNALCDAINRNSRGETSRDVDILVADSHSTGMNIVHSELCENARLIRGFPRAYYMAPGMDPSFDAFFVAGHHARAGTPEAGMDHTFSGSAIFSVELNGREVGEFEINAGLAGHYKVPVAYVSGDDKFIEQVSVYKEQLGFETVVTKHAIARYSSVHRHPKRVFADINAAVEKTLEEKKWAGKFMAFEYPLKARITLTNTVKTDMAALIPVLKRTGGREISFEAPDFPYFYNMFCAITLICWNDK</sequence>
<name>A0A1F7WIW9_9BACT</name>